<dbReference type="Gene3D" id="2.60.120.330">
    <property type="entry name" value="B-lactam Antibiotic, Isopenicillin N Synthase, Chain"/>
    <property type="match status" value="1"/>
</dbReference>
<dbReference type="AlphaFoldDB" id="A0A5N6LD56"/>
<keyword evidence="1" id="KW-0479">Metal-binding</keyword>
<dbReference type="EMBL" id="SZYD01001602">
    <property type="protein sequence ID" value="KAD0533617.1"/>
    <property type="molecule type" value="Genomic_DNA"/>
</dbReference>
<feature type="domain" description="Non-haem dioxygenase N-terminal" evidence="3">
    <location>
        <begin position="7"/>
        <end position="90"/>
    </location>
</feature>
<comment type="caution">
    <text evidence="4">The sequence shown here is derived from an EMBL/GenBank/DDBJ whole genome shotgun (WGS) entry which is preliminary data.</text>
</comment>
<gene>
    <name evidence="4" type="ORF">E3N88_44121</name>
</gene>
<sequence>MEKLLQAGEERAATLKLINDACENWGFFEIVNHGISTELLDSVEKMTKMHYKKTMEERFKEMVATKGLEAVDNEIHDMDWETTFYLRHLPHSNISDIPDLQQDYRH</sequence>
<reference evidence="4 5" key="1">
    <citation type="submission" date="2019-05" db="EMBL/GenBank/DDBJ databases">
        <title>Mikania micrantha, genome provides insights into the molecular mechanism of rapid growth.</title>
        <authorList>
            <person name="Liu B."/>
        </authorList>
    </citation>
    <scope>NUCLEOTIDE SEQUENCE [LARGE SCALE GENOMIC DNA]</scope>
    <source>
        <strain evidence="4">NLD-2019</strain>
        <tissue evidence="4">Leaf</tissue>
    </source>
</reference>
<dbReference type="Proteomes" id="UP000326396">
    <property type="component" value="Unassembled WGS sequence"/>
</dbReference>
<evidence type="ECO:0000259" key="3">
    <source>
        <dbReference type="Pfam" id="PF14226"/>
    </source>
</evidence>
<dbReference type="InterPro" id="IPR050295">
    <property type="entry name" value="Plant_2OG-oxidoreductases"/>
</dbReference>
<dbReference type="GO" id="GO:0046872">
    <property type="term" value="F:metal ion binding"/>
    <property type="evidence" value="ECO:0007669"/>
    <property type="project" value="UniProtKB-KW"/>
</dbReference>
<dbReference type="OrthoDB" id="1666109at2759"/>
<name>A0A5N6LD56_9ASTR</name>
<organism evidence="4 5">
    <name type="scientific">Mikania micrantha</name>
    <name type="common">bitter vine</name>
    <dbReference type="NCBI Taxonomy" id="192012"/>
    <lineage>
        <taxon>Eukaryota</taxon>
        <taxon>Viridiplantae</taxon>
        <taxon>Streptophyta</taxon>
        <taxon>Embryophyta</taxon>
        <taxon>Tracheophyta</taxon>
        <taxon>Spermatophyta</taxon>
        <taxon>Magnoliopsida</taxon>
        <taxon>eudicotyledons</taxon>
        <taxon>Gunneridae</taxon>
        <taxon>Pentapetalae</taxon>
        <taxon>asterids</taxon>
        <taxon>campanulids</taxon>
        <taxon>Asterales</taxon>
        <taxon>Asteraceae</taxon>
        <taxon>Asteroideae</taxon>
        <taxon>Heliantheae alliance</taxon>
        <taxon>Eupatorieae</taxon>
        <taxon>Mikania</taxon>
    </lineage>
</organism>
<accession>A0A5N6LD56</accession>
<evidence type="ECO:0000313" key="4">
    <source>
        <dbReference type="EMBL" id="KAD0533617.1"/>
    </source>
</evidence>
<evidence type="ECO:0000256" key="1">
    <source>
        <dbReference type="ARBA" id="ARBA00022723"/>
    </source>
</evidence>
<evidence type="ECO:0000313" key="5">
    <source>
        <dbReference type="Proteomes" id="UP000326396"/>
    </source>
</evidence>
<proteinExistence type="predicted"/>
<protein>
    <recommendedName>
        <fullName evidence="3">Non-haem dioxygenase N-terminal domain-containing protein</fullName>
    </recommendedName>
</protein>
<dbReference type="SUPFAM" id="SSF51197">
    <property type="entry name" value="Clavaminate synthase-like"/>
    <property type="match status" value="1"/>
</dbReference>
<dbReference type="InterPro" id="IPR027443">
    <property type="entry name" value="IPNS-like_sf"/>
</dbReference>
<dbReference type="PANTHER" id="PTHR47991">
    <property type="entry name" value="OXOGLUTARATE/IRON-DEPENDENT DIOXYGENASE"/>
    <property type="match status" value="1"/>
</dbReference>
<dbReference type="Pfam" id="PF14226">
    <property type="entry name" value="DIOX_N"/>
    <property type="match status" value="1"/>
</dbReference>
<keyword evidence="2" id="KW-0408">Iron</keyword>
<evidence type="ECO:0000256" key="2">
    <source>
        <dbReference type="ARBA" id="ARBA00023004"/>
    </source>
</evidence>
<dbReference type="InterPro" id="IPR026992">
    <property type="entry name" value="DIOX_N"/>
</dbReference>
<keyword evidence="5" id="KW-1185">Reference proteome</keyword>